<dbReference type="InterPro" id="IPR003594">
    <property type="entry name" value="HATPase_dom"/>
</dbReference>
<dbReference type="PANTHER" id="PTHR24421">
    <property type="entry name" value="NITRATE/NITRITE SENSOR PROTEIN NARX-RELATED"/>
    <property type="match status" value="1"/>
</dbReference>
<dbReference type="InterPro" id="IPR011712">
    <property type="entry name" value="Sig_transdc_His_kin_sub3_dim/P"/>
</dbReference>
<evidence type="ECO:0000256" key="7">
    <source>
        <dbReference type="ARBA" id="ARBA00022840"/>
    </source>
</evidence>
<dbReference type="Gene3D" id="1.20.5.1930">
    <property type="match status" value="1"/>
</dbReference>
<feature type="region of interest" description="Disordered" evidence="9">
    <location>
        <begin position="412"/>
        <end position="443"/>
    </location>
</feature>
<reference evidence="13 14" key="1">
    <citation type="submission" date="2020-10" db="EMBL/GenBank/DDBJ databases">
        <title>Myceligenerans pegani sp. nov., an endophytic actinomycete isolated from Peganum harmala L. in Xinjiang, China.</title>
        <authorList>
            <person name="Xin L."/>
        </authorList>
    </citation>
    <scope>NUCLEOTIDE SEQUENCE [LARGE SCALE GENOMIC DNA]</scope>
    <source>
        <strain evidence="13 14">TRM65318</strain>
    </source>
</reference>
<evidence type="ECO:0000256" key="4">
    <source>
        <dbReference type="ARBA" id="ARBA00022679"/>
    </source>
</evidence>
<evidence type="ECO:0000256" key="6">
    <source>
        <dbReference type="ARBA" id="ARBA00022777"/>
    </source>
</evidence>
<evidence type="ECO:0000256" key="5">
    <source>
        <dbReference type="ARBA" id="ARBA00022741"/>
    </source>
</evidence>
<evidence type="ECO:0000256" key="1">
    <source>
        <dbReference type="ARBA" id="ARBA00000085"/>
    </source>
</evidence>
<keyword evidence="4" id="KW-0808">Transferase</keyword>
<comment type="caution">
    <text evidence="13">The sequence shown here is derived from an EMBL/GenBank/DDBJ whole genome shotgun (WGS) entry which is preliminary data.</text>
</comment>
<protein>
    <recommendedName>
        <fullName evidence="2">histidine kinase</fullName>
        <ecNumber evidence="2">2.7.13.3</ecNumber>
    </recommendedName>
</protein>
<comment type="catalytic activity">
    <reaction evidence="1">
        <text>ATP + protein L-histidine = ADP + protein N-phospho-L-histidine.</text>
        <dbReference type="EC" id="2.7.13.3"/>
    </reaction>
</comment>
<keyword evidence="6 13" id="KW-0418">Kinase</keyword>
<name>A0ABR9N443_9MICO</name>
<evidence type="ECO:0000256" key="2">
    <source>
        <dbReference type="ARBA" id="ARBA00012438"/>
    </source>
</evidence>
<keyword evidence="8" id="KW-0902">Two-component regulatory system</keyword>
<feature type="compositionally biased region" description="Low complexity" evidence="9">
    <location>
        <begin position="296"/>
        <end position="307"/>
    </location>
</feature>
<keyword evidence="7" id="KW-0067">ATP-binding</keyword>
<feature type="domain" description="Histidine kinase/HSP90-like ATPase" evidence="11">
    <location>
        <begin position="323"/>
        <end position="413"/>
    </location>
</feature>
<evidence type="ECO:0000259" key="11">
    <source>
        <dbReference type="Pfam" id="PF02518"/>
    </source>
</evidence>
<keyword evidence="10" id="KW-0812">Transmembrane</keyword>
<dbReference type="InterPro" id="IPR036890">
    <property type="entry name" value="HATPase_C_sf"/>
</dbReference>
<dbReference type="Proteomes" id="UP000625527">
    <property type="component" value="Unassembled WGS sequence"/>
</dbReference>
<organism evidence="13 14">
    <name type="scientific">Myceligenerans pegani</name>
    <dbReference type="NCBI Taxonomy" id="2776917"/>
    <lineage>
        <taxon>Bacteria</taxon>
        <taxon>Bacillati</taxon>
        <taxon>Actinomycetota</taxon>
        <taxon>Actinomycetes</taxon>
        <taxon>Micrococcales</taxon>
        <taxon>Promicromonosporaceae</taxon>
        <taxon>Myceligenerans</taxon>
    </lineage>
</organism>
<dbReference type="RefSeq" id="WP_192864961.1">
    <property type="nucleotide sequence ID" value="NZ_JADAQT010000108.1"/>
</dbReference>
<feature type="domain" description="Signal transduction histidine kinase subgroup 3 dimerisation and phosphoacceptor" evidence="12">
    <location>
        <begin position="188"/>
        <end position="252"/>
    </location>
</feature>
<dbReference type="EMBL" id="JADAQT010000108">
    <property type="protein sequence ID" value="MBE1878435.1"/>
    <property type="molecule type" value="Genomic_DNA"/>
</dbReference>
<evidence type="ECO:0000256" key="9">
    <source>
        <dbReference type="SAM" id="MobiDB-lite"/>
    </source>
</evidence>
<sequence>MSEQRPNGRVPRHVLADVLLWVVLAAPTVAWGEVPPHATWTEADLRLLAPPTLAVAVLVARRWPATALLAPVVLNLVAIGSMYGEQLLVAQVVLAFLLGRRTTGGNALARLGVVLAVIAAVFALVTAVGEAEPDWLELASSTLLQIVVPWTAGRVVERQEALVRAGWELASRLEQERERAVAAERARERARIARDMHDSLGHELSLLAVQAAALQVAAGADTATHDAAATLRATAADATERLRQIVGVLREENEPQPVSPATLDLRADLAALVERARASGLDAAFQGTVPGGRTAHGGTTDQTTAAAGEPTAARADIPSEAARAAHRVVQEALTNAARHAPGSPVRVMLAADGDELLVRVRNPTPPRTPAAPAEPASGGYGLVGLDERVRLAGGNLTVDDGDPFVVTARLPLAPRTPPTIGNADGPSDDGPARPTTPAATPPVVDHARRTLRRDMVDVLWVPLTGVVAVLTAYVLSGGA</sequence>
<dbReference type="SUPFAM" id="SSF55874">
    <property type="entry name" value="ATPase domain of HSP90 chaperone/DNA topoisomerase II/histidine kinase"/>
    <property type="match status" value="1"/>
</dbReference>
<keyword evidence="5" id="KW-0547">Nucleotide-binding</keyword>
<feature type="compositionally biased region" description="Low complexity" evidence="9">
    <location>
        <begin position="432"/>
        <end position="442"/>
    </location>
</feature>
<feature type="transmembrane region" description="Helical" evidence="10">
    <location>
        <begin position="111"/>
        <end position="129"/>
    </location>
</feature>
<accession>A0ABR9N443</accession>
<gene>
    <name evidence="13" type="ORF">IHE71_22315</name>
</gene>
<evidence type="ECO:0000313" key="13">
    <source>
        <dbReference type="EMBL" id="MBE1878435.1"/>
    </source>
</evidence>
<evidence type="ECO:0000313" key="14">
    <source>
        <dbReference type="Proteomes" id="UP000625527"/>
    </source>
</evidence>
<feature type="transmembrane region" description="Helical" evidence="10">
    <location>
        <begin position="72"/>
        <end position="99"/>
    </location>
</feature>
<dbReference type="Gene3D" id="3.30.565.10">
    <property type="entry name" value="Histidine kinase-like ATPase, C-terminal domain"/>
    <property type="match status" value="1"/>
</dbReference>
<proteinExistence type="predicted"/>
<dbReference type="GO" id="GO:0016301">
    <property type="term" value="F:kinase activity"/>
    <property type="evidence" value="ECO:0007669"/>
    <property type="project" value="UniProtKB-KW"/>
</dbReference>
<feature type="region of interest" description="Disordered" evidence="9">
    <location>
        <begin position="287"/>
        <end position="307"/>
    </location>
</feature>
<dbReference type="CDD" id="cd16917">
    <property type="entry name" value="HATPase_UhpB-NarQ-NarX-like"/>
    <property type="match status" value="1"/>
</dbReference>
<dbReference type="Pfam" id="PF07730">
    <property type="entry name" value="HisKA_3"/>
    <property type="match status" value="1"/>
</dbReference>
<dbReference type="EC" id="2.7.13.3" evidence="2"/>
<dbReference type="Pfam" id="PF02518">
    <property type="entry name" value="HATPase_c"/>
    <property type="match status" value="1"/>
</dbReference>
<keyword evidence="10" id="KW-1133">Transmembrane helix</keyword>
<feature type="transmembrane region" description="Helical" evidence="10">
    <location>
        <begin position="458"/>
        <end position="476"/>
    </location>
</feature>
<evidence type="ECO:0000256" key="8">
    <source>
        <dbReference type="ARBA" id="ARBA00023012"/>
    </source>
</evidence>
<keyword evidence="10" id="KW-0472">Membrane</keyword>
<evidence type="ECO:0000259" key="12">
    <source>
        <dbReference type="Pfam" id="PF07730"/>
    </source>
</evidence>
<dbReference type="PANTHER" id="PTHR24421:SF10">
    <property type="entry name" value="NITRATE_NITRITE SENSOR PROTEIN NARQ"/>
    <property type="match status" value="1"/>
</dbReference>
<evidence type="ECO:0000256" key="10">
    <source>
        <dbReference type="SAM" id="Phobius"/>
    </source>
</evidence>
<dbReference type="InterPro" id="IPR050482">
    <property type="entry name" value="Sensor_HK_TwoCompSys"/>
</dbReference>
<keyword evidence="14" id="KW-1185">Reference proteome</keyword>
<evidence type="ECO:0000256" key="3">
    <source>
        <dbReference type="ARBA" id="ARBA00022553"/>
    </source>
</evidence>
<keyword evidence="3" id="KW-0597">Phosphoprotein</keyword>